<dbReference type="CDD" id="cd00081">
    <property type="entry name" value="Hint"/>
    <property type="match status" value="1"/>
</dbReference>
<evidence type="ECO:0000256" key="7">
    <source>
        <dbReference type="ARBA" id="ARBA00022801"/>
    </source>
</evidence>
<dbReference type="InterPro" id="IPR004860">
    <property type="entry name" value="LAGLIDADG_dom"/>
</dbReference>
<feature type="binding site" evidence="14">
    <location>
        <position position="651"/>
    </location>
    <ligand>
        <name>Zn(2+)</name>
        <dbReference type="ChEBI" id="CHEBI:29105"/>
        <note>catalytic</note>
    </ligand>
</feature>
<dbReference type="Gene3D" id="1.10.8.60">
    <property type="match status" value="1"/>
</dbReference>
<organism evidence="17 18">
    <name type="scientific">Candidatus Nealsonbacteria bacterium CG11_big_fil_rev_8_21_14_0_20_35_11</name>
    <dbReference type="NCBI Taxonomy" id="1974713"/>
    <lineage>
        <taxon>Bacteria</taxon>
        <taxon>Candidatus Nealsoniibacteriota</taxon>
    </lineage>
</organism>
<dbReference type="PANTHER" id="PTHR43655">
    <property type="entry name" value="ATP-DEPENDENT PROTEASE"/>
    <property type="match status" value="1"/>
</dbReference>
<dbReference type="AlphaFoldDB" id="A0A2H0N1F4"/>
<sequence length="855" mass="95988">MGNPGTGKCITGNSLIFTNKGLIEIKNIPKYFSVDSKTNRVYGAKLPTITLKNPKNKINSASHWYDLGEQKTIKIILKQGLDLEGTPEHPIVVLNKKGKLEFKSLKELKKNDFVAIKFNTQIFGSSKDVNADRAYIMGLLTGDGNLSHSSRIGLTSTDTEIVDSFRNYICDNYGEDFKVGVASDGITQTVTSWKIKKDLYNVGMLALLSYDKTIPDTILQAPKETAIAFLQGLFDTDGYFERYNVGYATISKNLSDQVMMLLLNLGIVSRRRIKNKINENHPNSVYEITISGTSLKRFKETVGFRLGRKQRLLEEYLANHDTGNTNVDLFPYITNKIVKQWIKLSKRKLSNSHFASLIDKIRNRGQISRNSFREILTLFKKCKNKNPTTDYLQALYDANLFFSPVEKIENGQNRVYDFTVPKHHSFISNGLISHNTLLARAVAGESNVPFFSIAGSEFIEMFVGVGSSRVRDLFSTAKKAAPAIIFIDELDAIGRQRGAGFGGGHDEREQTLNQILVEMDGFERDTKLIVCAATNRPDVLDPALLRPGRFDRRVVLDMPDINDREDILKIHCRGIPLSPNLNLREVAERTPGFSGADLANVVNEAAILATRRNKQQVFQQEFLESIEKVLLGPERKSHILSSKEKEIAAYHEAGHALVSSSLSEAEPVRKISIISRGMAAGYTLKMPSEERKIKTKSEFLAELATLLGGYCAEKLKFGEITTGAANDLERASELARKLVKEYGMSSLGPISFGEKDELTFLGKEISEQRNYSEKVAAEIDKEVAKFIKNAEVQARKILLKKKKLLEKIAQVLIEKETIEREEFERLAKPIKLKKVEKTKPSLQKTRALKVKIMRT</sequence>
<keyword evidence="7 14" id="KW-0378">Hydrolase</keyword>
<evidence type="ECO:0000256" key="15">
    <source>
        <dbReference type="SAM" id="Coils"/>
    </source>
</evidence>
<dbReference type="GO" id="GO:0004176">
    <property type="term" value="F:ATP-dependent peptidase activity"/>
    <property type="evidence" value="ECO:0007669"/>
    <property type="project" value="InterPro"/>
</dbReference>
<keyword evidence="13 14" id="KW-0482">Metalloprotease</keyword>
<keyword evidence="12" id="KW-0651">Protein splicing</keyword>
<dbReference type="SUPFAM" id="SSF52540">
    <property type="entry name" value="P-loop containing nucleoside triphosphate hydrolases"/>
    <property type="match status" value="1"/>
</dbReference>
<evidence type="ECO:0000256" key="8">
    <source>
        <dbReference type="ARBA" id="ARBA00022813"/>
    </source>
</evidence>
<dbReference type="GO" id="GO:0006314">
    <property type="term" value="P:intron homing"/>
    <property type="evidence" value="ECO:0007669"/>
    <property type="project" value="UniProtKB-KW"/>
</dbReference>
<protein>
    <recommendedName>
        <fullName evidence="14">ATP-dependent zinc metalloprotease FtsH</fullName>
        <ecNumber evidence="14">3.4.24.-</ecNumber>
    </recommendedName>
</protein>
<comment type="similarity">
    <text evidence="1 14">In the C-terminal section; belongs to the peptidase M41 family.</text>
</comment>
<evidence type="ECO:0000256" key="11">
    <source>
        <dbReference type="ARBA" id="ARBA00022886"/>
    </source>
</evidence>
<dbReference type="PANTHER" id="PTHR43655:SF2">
    <property type="entry name" value="AFG3 LIKE MATRIX AAA PEPTIDASE SUBUNIT 2, ISOFORM A"/>
    <property type="match status" value="1"/>
</dbReference>
<dbReference type="InterPro" id="IPR003593">
    <property type="entry name" value="AAA+_ATPase"/>
</dbReference>
<dbReference type="Pfam" id="PF14890">
    <property type="entry name" value="Intein_splicing"/>
    <property type="match status" value="1"/>
</dbReference>
<dbReference type="GO" id="GO:0030163">
    <property type="term" value="P:protein catabolic process"/>
    <property type="evidence" value="ECO:0007669"/>
    <property type="project" value="UniProtKB-UniRule"/>
</dbReference>
<evidence type="ECO:0000313" key="18">
    <source>
        <dbReference type="Proteomes" id="UP000231139"/>
    </source>
</evidence>
<dbReference type="PROSITE" id="PS50818">
    <property type="entry name" value="INTEIN_C_TER"/>
    <property type="match status" value="1"/>
</dbReference>
<dbReference type="Pfam" id="PF14528">
    <property type="entry name" value="LAGLIDADG_3"/>
    <property type="match status" value="1"/>
</dbReference>
<evidence type="ECO:0000256" key="5">
    <source>
        <dbReference type="ARBA" id="ARBA00022741"/>
    </source>
</evidence>
<dbReference type="InterPro" id="IPR030934">
    <property type="entry name" value="Intein_C"/>
</dbReference>
<dbReference type="InterPro" id="IPR003959">
    <property type="entry name" value="ATPase_AAA_core"/>
</dbReference>
<dbReference type="FunFam" id="1.20.58.760:FF:000001">
    <property type="entry name" value="ATP-dependent zinc metalloprotease FtsH"/>
    <property type="match status" value="1"/>
</dbReference>
<comment type="caution">
    <text evidence="14">Lacks conserved residue(s) required for the propagation of feature annotation.</text>
</comment>
<evidence type="ECO:0000256" key="14">
    <source>
        <dbReference type="HAMAP-Rule" id="MF_01458"/>
    </source>
</evidence>
<dbReference type="InterPro" id="IPR041569">
    <property type="entry name" value="AAA_lid_3"/>
</dbReference>
<evidence type="ECO:0000256" key="2">
    <source>
        <dbReference type="ARBA" id="ARBA00022670"/>
    </source>
</evidence>
<evidence type="ECO:0000256" key="13">
    <source>
        <dbReference type="ARBA" id="ARBA00023049"/>
    </source>
</evidence>
<dbReference type="FunFam" id="1.10.8.60:FF:000001">
    <property type="entry name" value="ATP-dependent zinc metalloprotease FtsH"/>
    <property type="match status" value="1"/>
</dbReference>
<dbReference type="GO" id="GO:0004519">
    <property type="term" value="F:endonuclease activity"/>
    <property type="evidence" value="ECO:0007669"/>
    <property type="project" value="UniProtKB-KW"/>
</dbReference>
<feature type="binding site" evidence="14">
    <location>
        <position position="655"/>
    </location>
    <ligand>
        <name>Zn(2+)</name>
        <dbReference type="ChEBI" id="CHEBI:29105"/>
        <note>catalytic</note>
    </ligand>
</feature>
<keyword evidence="4 14" id="KW-0479">Metal-binding</keyword>
<keyword evidence="5 14" id="KW-0547">Nucleotide-binding</keyword>
<keyword evidence="6" id="KW-0255">Endonuclease</keyword>
<evidence type="ECO:0000256" key="10">
    <source>
        <dbReference type="ARBA" id="ARBA00022840"/>
    </source>
</evidence>
<dbReference type="InterPro" id="IPR006141">
    <property type="entry name" value="Intein_N"/>
</dbReference>
<comment type="function">
    <text evidence="14">Acts as a processive, ATP-dependent zinc metallopeptidase for both cytoplasmic and membrane proteins. Plays a role in the quality control of integral membrane proteins.</text>
</comment>
<keyword evidence="3" id="KW-0540">Nuclease</keyword>
<dbReference type="NCBIfam" id="TIGR01445">
    <property type="entry name" value="intein_Nterm"/>
    <property type="match status" value="1"/>
</dbReference>
<feature type="coiled-coil region" evidence="15">
    <location>
        <begin position="787"/>
        <end position="821"/>
    </location>
</feature>
<proteinExistence type="inferred from homology"/>
<dbReference type="EMBL" id="PCWK01000017">
    <property type="protein sequence ID" value="PIR02720.1"/>
    <property type="molecule type" value="Genomic_DNA"/>
</dbReference>
<dbReference type="SMART" id="SM00305">
    <property type="entry name" value="HintC"/>
    <property type="match status" value="1"/>
</dbReference>
<dbReference type="Gene3D" id="2.170.16.10">
    <property type="entry name" value="Hedgehog/Intein (Hint) domain"/>
    <property type="match status" value="2"/>
</dbReference>
<name>A0A2H0N1F4_9BACT</name>
<dbReference type="SUPFAM" id="SSF55608">
    <property type="entry name" value="Homing endonucleases"/>
    <property type="match status" value="1"/>
</dbReference>
<feature type="binding site" evidence="14">
    <location>
        <position position="727"/>
    </location>
    <ligand>
        <name>Zn(2+)</name>
        <dbReference type="ChEBI" id="CHEBI:29105"/>
        <note>catalytic</note>
    </ligand>
</feature>
<dbReference type="InterPro" id="IPR005936">
    <property type="entry name" value="FtsH"/>
</dbReference>
<feature type="active site" evidence="14">
    <location>
        <position position="652"/>
    </location>
</feature>
<dbReference type="Pfam" id="PF00004">
    <property type="entry name" value="AAA"/>
    <property type="match status" value="1"/>
</dbReference>
<comment type="subunit">
    <text evidence="14">Homohexamer.</text>
</comment>
<dbReference type="PROSITE" id="PS50817">
    <property type="entry name" value="INTEIN_N_TER"/>
    <property type="match status" value="1"/>
</dbReference>
<comment type="cofactor">
    <cofactor evidence="14">
        <name>Zn(2+)</name>
        <dbReference type="ChEBI" id="CHEBI:29105"/>
    </cofactor>
    <text evidence="14">Binds 1 zinc ion per subunit.</text>
</comment>
<evidence type="ECO:0000256" key="6">
    <source>
        <dbReference type="ARBA" id="ARBA00022759"/>
    </source>
</evidence>
<evidence type="ECO:0000256" key="9">
    <source>
        <dbReference type="ARBA" id="ARBA00022833"/>
    </source>
</evidence>
<evidence type="ECO:0000256" key="3">
    <source>
        <dbReference type="ARBA" id="ARBA00022722"/>
    </source>
</evidence>
<dbReference type="InterPro" id="IPR036844">
    <property type="entry name" value="Hint_dom_sf"/>
</dbReference>
<dbReference type="GO" id="GO:0008270">
    <property type="term" value="F:zinc ion binding"/>
    <property type="evidence" value="ECO:0007669"/>
    <property type="project" value="UniProtKB-UniRule"/>
</dbReference>
<keyword evidence="10 14" id="KW-0067">ATP-binding</keyword>
<dbReference type="InterPro" id="IPR003586">
    <property type="entry name" value="Hint_dom_C"/>
</dbReference>
<evidence type="ECO:0000256" key="4">
    <source>
        <dbReference type="ARBA" id="ARBA00022723"/>
    </source>
</evidence>
<keyword evidence="14" id="KW-1003">Cell membrane</keyword>
<keyword evidence="14" id="KW-0472">Membrane</keyword>
<keyword evidence="11" id="KW-0404">Intron homing</keyword>
<keyword evidence="14" id="KW-1133">Transmembrane helix</keyword>
<dbReference type="Pfam" id="PF01434">
    <property type="entry name" value="Peptidase_M41"/>
    <property type="match status" value="1"/>
</dbReference>
<dbReference type="SMART" id="SM00382">
    <property type="entry name" value="AAA"/>
    <property type="match status" value="1"/>
</dbReference>
<evidence type="ECO:0000256" key="12">
    <source>
        <dbReference type="ARBA" id="ARBA00023000"/>
    </source>
</evidence>
<dbReference type="Pfam" id="PF17862">
    <property type="entry name" value="AAA_lid_3"/>
    <property type="match status" value="1"/>
</dbReference>
<dbReference type="Proteomes" id="UP000231139">
    <property type="component" value="Unassembled WGS sequence"/>
</dbReference>
<evidence type="ECO:0000313" key="17">
    <source>
        <dbReference type="EMBL" id="PIR02720.1"/>
    </source>
</evidence>
<keyword evidence="8" id="KW-0068">Autocatalytic cleavage</keyword>
<dbReference type="InterPro" id="IPR037219">
    <property type="entry name" value="Peptidase_M41-like"/>
</dbReference>
<dbReference type="GO" id="GO:0005524">
    <property type="term" value="F:ATP binding"/>
    <property type="evidence" value="ECO:0007669"/>
    <property type="project" value="UniProtKB-UniRule"/>
</dbReference>
<dbReference type="GO" id="GO:0016539">
    <property type="term" value="P:intein-mediated protein splicing"/>
    <property type="evidence" value="ECO:0007669"/>
    <property type="project" value="InterPro"/>
</dbReference>
<dbReference type="Gene3D" id="3.10.28.10">
    <property type="entry name" value="Homing endonucleases"/>
    <property type="match status" value="1"/>
</dbReference>
<feature type="domain" description="DOD-type homing endonuclease" evidence="16">
    <location>
        <begin position="136"/>
        <end position="267"/>
    </location>
</feature>
<dbReference type="InterPro" id="IPR050928">
    <property type="entry name" value="ATP-dep_Zn_Metalloprotease"/>
</dbReference>
<dbReference type="InterPro" id="IPR000642">
    <property type="entry name" value="Peptidase_M41"/>
</dbReference>
<dbReference type="NCBIfam" id="TIGR01241">
    <property type="entry name" value="FtsH_fam"/>
    <property type="match status" value="1"/>
</dbReference>
<dbReference type="GO" id="GO:0004222">
    <property type="term" value="F:metalloendopeptidase activity"/>
    <property type="evidence" value="ECO:0007669"/>
    <property type="project" value="InterPro"/>
</dbReference>
<gene>
    <name evidence="14" type="primary">ftsH</name>
    <name evidence="17" type="ORF">COV62_00825</name>
</gene>
<dbReference type="SUPFAM" id="SSF51294">
    <property type="entry name" value="Hedgehog/intein (Hint) domain"/>
    <property type="match status" value="1"/>
</dbReference>
<dbReference type="GO" id="GO:0016887">
    <property type="term" value="F:ATP hydrolysis activity"/>
    <property type="evidence" value="ECO:0007669"/>
    <property type="project" value="UniProtKB-UniRule"/>
</dbReference>
<comment type="subcellular location">
    <subcellularLocation>
        <location evidence="14">Cell membrane</location>
        <topology evidence="14">Multi-pass membrane protein</topology>
        <orientation evidence="14">Cytoplasmic side</orientation>
    </subcellularLocation>
</comment>
<dbReference type="InterPro" id="IPR027434">
    <property type="entry name" value="Homing_endonucl"/>
</dbReference>
<dbReference type="SMART" id="SM00306">
    <property type="entry name" value="HintN"/>
    <property type="match status" value="1"/>
</dbReference>
<accession>A0A2H0N1F4</accession>
<dbReference type="NCBIfam" id="TIGR01443">
    <property type="entry name" value="intein_Cterm"/>
    <property type="match status" value="1"/>
</dbReference>
<dbReference type="HAMAP" id="MF_01458">
    <property type="entry name" value="FtsH"/>
    <property type="match status" value="1"/>
</dbReference>
<comment type="similarity">
    <text evidence="14">In the central section; belongs to the AAA ATPase family.</text>
</comment>
<dbReference type="SUPFAM" id="SSF140990">
    <property type="entry name" value="FtsH protease domain-like"/>
    <property type="match status" value="1"/>
</dbReference>
<reference evidence="17 18" key="1">
    <citation type="submission" date="2017-09" db="EMBL/GenBank/DDBJ databases">
        <title>Depth-based differentiation of microbial function through sediment-hosted aquifers and enrichment of novel symbionts in the deep terrestrial subsurface.</title>
        <authorList>
            <person name="Probst A.J."/>
            <person name="Ladd B."/>
            <person name="Jarett J.K."/>
            <person name="Geller-Mcgrath D.E."/>
            <person name="Sieber C.M."/>
            <person name="Emerson J.B."/>
            <person name="Anantharaman K."/>
            <person name="Thomas B.C."/>
            <person name="Malmstrom R."/>
            <person name="Stieglmeier M."/>
            <person name="Klingl A."/>
            <person name="Woyke T."/>
            <person name="Ryan C.M."/>
            <person name="Banfield J.F."/>
        </authorList>
    </citation>
    <scope>NUCLEOTIDE SEQUENCE [LARGE SCALE GENOMIC DNA]</scope>
    <source>
        <strain evidence="17">CG11_big_fil_rev_8_21_14_0_20_35_11</strain>
    </source>
</reference>
<evidence type="ECO:0000256" key="1">
    <source>
        <dbReference type="ARBA" id="ARBA00010044"/>
    </source>
</evidence>
<dbReference type="InterPro" id="IPR004042">
    <property type="entry name" value="Intein_endonuc_central"/>
</dbReference>
<keyword evidence="9 14" id="KW-0862">Zinc</keyword>
<dbReference type="InterPro" id="IPR003587">
    <property type="entry name" value="Hint_dom_N"/>
</dbReference>
<dbReference type="GO" id="GO:0005886">
    <property type="term" value="C:plasma membrane"/>
    <property type="evidence" value="ECO:0007669"/>
    <property type="project" value="UniProtKB-SubCell"/>
</dbReference>
<comment type="caution">
    <text evidence="17">The sequence shown here is derived from an EMBL/GenBank/DDBJ whole genome shotgun (WGS) entry which is preliminary data.</text>
</comment>
<dbReference type="Gene3D" id="3.40.50.300">
    <property type="entry name" value="P-loop containing nucleotide triphosphate hydrolases"/>
    <property type="match status" value="1"/>
</dbReference>
<dbReference type="EC" id="3.4.24.-" evidence="14"/>
<dbReference type="PRINTS" id="PR00379">
    <property type="entry name" value="INTEIN"/>
</dbReference>
<keyword evidence="14" id="KW-0812">Transmembrane</keyword>
<dbReference type="Gene3D" id="1.20.58.760">
    <property type="entry name" value="Peptidase M41"/>
    <property type="match status" value="1"/>
</dbReference>
<dbReference type="InterPro" id="IPR027417">
    <property type="entry name" value="P-loop_NTPase"/>
</dbReference>
<keyword evidence="15" id="KW-0175">Coiled coil</keyword>
<dbReference type="PROSITE" id="PS50819">
    <property type="entry name" value="INTEIN_ENDONUCLEASE"/>
    <property type="match status" value="1"/>
</dbReference>
<dbReference type="InterPro" id="IPR006142">
    <property type="entry name" value="INTEIN"/>
</dbReference>
<keyword evidence="2 14" id="KW-0645">Protease</keyword>
<evidence type="ECO:0000259" key="16">
    <source>
        <dbReference type="PROSITE" id="PS50819"/>
    </source>
</evidence>